<dbReference type="Pfam" id="PF00704">
    <property type="entry name" value="Glyco_hydro_18"/>
    <property type="match status" value="1"/>
</dbReference>
<dbReference type="InterPro" id="IPR041704">
    <property type="entry name" value="CFLE_GH18"/>
</dbReference>
<dbReference type="SUPFAM" id="SSF54106">
    <property type="entry name" value="LysM domain"/>
    <property type="match status" value="1"/>
</dbReference>
<dbReference type="Gene3D" id="3.10.50.10">
    <property type="match status" value="1"/>
</dbReference>
<gene>
    <name evidence="5" type="ORF">ACFFK0_06840</name>
</gene>
<organism evidence="5 6">
    <name type="scientific">Paenibacillus chartarius</name>
    <dbReference type="NCBI Taxonomy" id="747481"/>
    <lineage>
        <taxon>Bacteria</taxon>
        <taxon>Bacillati</taxon>
        <taxon>Bacillota</taxon>
        <taxon>Bacilli</taxon>
        <taxon>Bacillales</taxon>
        <taxon>Paenibacillaceae</taxon>
        <taxon>Paenibacillus</taxon>
    </lineage>
</organism>
<dbReference type="PROSITE" id="PS51910">
    <property type="entry name" value="GH18_2"/>
    <property type="match status" value="1"/>
</dbReference>
<feature type="domain" description="LysM" evidence="3">
    <location>
        <begin position="2"/>
        <end position="46"/>
    </location>
</feature>
<protein>
    <submittedName>
        <fullName evidence="5">Glycosyl hydrolase family 18 protein</fullName>
    </submittedName>
</protein>
<dbReference type="PANTHER" id="PTHR46066:SF2">
    <property type="entry name" value="CHITINASE DOMAIN-CONTAINING PROTEIN 1"/>
    <property type="match status" value="1"/>
</dbReference>
<proteinExistence type="predicted"/>
<dbReference type="Pfam" id="PF01476">
    <property type="entry name" value="LysM"/>
    <property type="match status" value="1"/>
</dbReference>
<evidence type="ECO:0000313" key="6">
    <source>
        <dbReference type="Proteomes" id="UP001589776"/>
    </source>
</evidence>
<dbReference type="Gene3D" id="3.10.350.10">
    <property type="entry name" value="LysM domain"/>
    <property type="match status" value="1"/>
</dbReference>
<dbReference type="InterPro" id="IPR036779">
    <property type="entry name" value="LysM_dom_sf"/>
</dbReference>
<evidence type="ECO:0000313" key="5">
    <source>
        <dbReference type="EMBL" id="MFC0212175.1"/>
    </source>
</evidence>
<dbReference type="InterPro" id="IPR018392">
    <property type="entry name" value="LysM"/>
</dbReference>
<comment type="caution">
    <text evidence="5">The sequence shown here is derived from an EMBL/GenBank/DDBJ whole genome shotgun (WGS) entry which is preliminary data.</text>
</comment>
<dbReference type="InterPro" id="IPR001223">
    <property type="entry name" value="Glyco_hydro18_cat"/>
</dbReference>
<dbReference type="RefSeq" id="WP_377469279.1">
    <property type="nucleotide sequence ID" value="NZ_JBHLWN010000027.1"/>
</dbReference>
<dbReference type="InterPro" id="IPR017853">
    <property type="entry name" value="GH"/>
</dbReference>
<dbReference type="InterPro" id="IPR011583">
    <property type="entry name" value="Chitinase_II/V-like_cat"/>
</dbReference>
<keyword evidence="2" id="KW-0326">Glycosidase</keyword>
<evidence type="ECO:0000259" key="3">
    <source>
        <dbReference type="PROSITE" id="PS51782"/>
    </source>
</evidence>
<dbReference type="PANTHER" id="PTHR46066">
    <property type="entry name" value="CHITINASE DOMAIN-CONTAINING PROTEIN 1 FAMILY MEMBER"/>
    <property type="match status" value="1"/>
</dbReference>
<evidence type="ECO:0000256" key="2">
    <source>
        <dbReference type="ARBA" id="ARBA00023295"/>
    </source>
</evidence>
<name>A0ABV6DHR8_9BACL</name>
<sequence length="378" mass="42530">MMIHVVRPGDTIYSVARAYGVSPAGIINATLPPDPGHLVVGQTLLIPTPPPANLPAAHINAYIEPRGTEADAAMVREVAAGLTYVAVFSYEVKADGSFKAPKDDIVVREARRLGVAPLLTITNFEAGKFSSEIARAVIRDQAVQRRVIDQLMNLMRTKQYRGVNVDFEYLFPEDRESYNQFLRNLVARARPEGFLVSTALAPKTSAAQKGLLYEAHDYAAHGQIVDFSILMTYEYGWSGGPPMAVAPPFQIRKVLQFAVSVMPRNKIMMGLPLYGYDWTLPYVKGGRWAKRVSPQQAYTLAYQRHAAVQYDIRQQSPFFNYWVDGTQHVVWFEDARSMQQKFNLMKEFGLRGGSYWVLGSSFPQNWSLLRNTFRIVKI</sequence>
<keyword evidence="1 5" id="KW-0378">Hydrolase</keyword>
<dbReference type="InterPro" id="IPR029070">
    <property type="entry name" value="Chitinase_insertion_sf"/>
</dbReference>
<dbReference type="PROSITE" id="PS51782">
    <property type="entry name" value="LYSM"/>
    <property type="match status" value="1"/>
</dbReference>
<evidence type="ECO:0000259" key="4">
    <source>
        <dbReference type="PROSITE" id="PS51910"/>
    </source>
</evidence>
<dbReference type="SMART" id="SM00636">
    <property type="entry name" value="Glyco_18"/>
    <property type="match status" value="1"/>
</dbReference>
<dbReference type="Proteomes" id="UP001589776">
    <property type="component" value="Unassembled WGS sequence"/>
</dbReference>
<feature type="domain" description="GH18" evidence="4">
    <location>
        <begin position="57"/>
        <end position="378"/>
    </location>
</feature>
<dbReference type="CDD" id="cd00118">
    <property type="entry name" value="LysM"/>
    <property type="match status" value="1"/>
</dbReference>
<reference evidence="5 6" key="1">
    <citation type="submission" date="2024-09" db="EMBL/GenBank/DDBJ databases">
        <authorList>
            <person name="Sun Q."/>
            <person name="Mori K."/>
        </authorList>
    </citation>
    <scope>NUCLEOTIDE SEQUENCE [LARGE SCALE GENOMIC DNA]</scope>
    <source>
        <strain evidence="5 6">CCM 7759</strain>
    </source>
</reference>
<dbReference type="SUPFAM" id="SSF51445">
    <property type="entry name" value="(Trans)glycosidases"/>
    <property type="match status" value="1"/>
</dbReference>
<dbReference type="Gene3D" id="3.20.20.80">
    <property type="entry name" value="Glycosidases"/>
    <property type="match status" value="1"/>
</dbReference>
<dbReference type="GO" id="GO:0016787">
    <property type="term" value="F:hydrolase activity"/>
    <property type="evidence" value="ECO:0007669"/>
    <property type="project" value="UniProtKB-KW"/>
</dbReference>
<dbReference type="SMART" id="SM00257">
    <property type="entry name" value="LysM"/>
    <property type="match status" value="1"/>
</dbReference>
<keyword evidence="6" id="KW-1185">Reference proteome</keyword>
<dbReference type="CDD" id="cd02874">
    <property type="entry name" value="GH18_CFLE_spore_hydrolase"/>
    <property type="match status" value="1"/>
</dbReference>
<evidence type="ECO:0000256" key="1">
    <source>
        <dbReference type="ARBA" id="ARBA00022801"/>
    </source>
</evidence>
<dbReference type="EMBL" id="JBHLWN010000027">
    <property type="protein sequence ID" value="MFC0212175.1"/>
    <property type="molecule type" value="Genomic_DNA"/>
</dbReference>
<accession>A0ABV6DHR8</accession>